<dbReference type="EMBL" id="JANBPG010003524">
    <property type="protein sequence ID" value="KAJ1880523.1"/>
    <property type="molecule type" value="Genomic_DNA"/>
</dbReference>
<protein>
    <submittedName>
        <fullName evidence="1">Ribosome biogenesis protein nsa1 (NOP7-associated protein 1)</fullName>
    </submittedName>
</protein>
<feature type="non-terminal residue" evidence="1">
    <location>
        <position position="196"/>
    </location>
</feature>
<sequence length="196" mass="21363">MKFFTGDESGLVKVTDIDHKVSLLEAQNKAAKKVRSDAKAKANAKSGEKVIVEDNILLGVQVKTFHGTVSRPLSIQQMIQGTYNGTAAFFVARKNGDIQAIDKTSGQTVYDYAQPMFEEKTSVKSNGRYINARSYVGLGVGDDCFVSCTNMGEVQYQNTQGSGGGRMKLPVDVVRMRSHKDRAQVFAAGGREQELS</sequence>
<proteinExistence type="predicted"/>
<comment type="caution">
    <text evidence="1">The sequence shown here is derived from an EMBL/GenBank/DDBJ whole genome shotgun (WGS) entry which is preliminary data.</text>
</comment>
<reference evidence="1" key="1">
    <citation type="submission" date="2022-07" db="EMBL/GenBank/DDBJ databases">
        <title>Phylogenomic reconstructions and comparative analyses of Kickxellomycotina fungi.</title>
        <authorList>
            <person name="Reynolds N.K."/>
            <person name="Stajich J.E."/>
            <person name="Barry K."/>
            <person name="Grigoriev I.V."/>
            <person name="Crous P."/>
            <person name="Smith M.E."/>
        </authorList>
    </citation>
    <scope>NUCLEOTIDE SEQUENCE</scope>
    <source>
        <strain evidence="1">Benny 63K</strain>
    </source>
</reference>
<name>A0ACC1HXY6_9FUNG</name>
<dbReference type="Proteomes" id="UP001150581">
    <property type="component" value="Unassembled WGS sequence"/>
</dbReference>
<evidence type="ECO:0000313" key="1">
    <source>
        <dbReference type="EMBL" id="KAJ1880523.1"/>
    </source>
</evidence>
<organism evidence="1 2">
    <name type="scientific">Kickxella alabastrina</name>
    <dbReference type="NCBI Taxonomy" id="61397"/>
    <lineage>
        <taxon>Eukaryota</taxon>
        <taxon>Fungi</taxon>
        <taxon>Fungi incertae sedis</taxon>
        <taxon>Zoopagomycota</taxon>
        <taxon>Kickxellomycotina</taxon>
        <taxon>Kickxellomycetes</taxon>
        <taxon>Kickxellales</taxon>
        <taxon>Kickxellaceae</taxon>
        <taxon>Kickxella</taxon>
    </lineage>
</organism>
<gene>
    <name evidence="1" type="primary">NSA1_2</name>
    <name evidence="1" type="ORF">LPJ66_011481</name>
</gene>
<evidence type="ECO:0000313" key="2">
    <source>
        <dbReference type="Proteomes" id="UP001150581"/>
    </source>
</evidence>
<accession>A0ACC1HXY6</accession>
<keyword evidence="2" id="KW-1185">Reference proteome</keyword>